<keyword evidence="2" id="KW-1185">Reference proteome</keyword>
<gene>
    <name evidence="1" type="ORF">LOK49_LG14G01202</name>
</gene>
<accession>A0ACC0FB91</accession>
<comment type="caution">
    <text evidence="1">The sequence shown here is derived from an EMBL/GenBank/DDBJ whole genome shotgun (WGS) entry which is preliminary data.</text>
</comment>
<dbReference type="EMBL" id="CM045772">
    <property type="protein sequence ID" value="KAI7985534.1"/>
    <property type="molecule type" value="Genomic_DNA"/>
</dbReference>
<reference evidence="1 2" key="1">
    <citation type="journal article" date="2022" name="Plant J.">
        <title>Chromosome-level genome of Camellia lanceoleosa provides a valuable resource for understanding genome evolution and self-incompatibility.</title>
        <authorList>
            <person name="Gong W."/>
            <person name="Xiao S."/>
            <person name="Wang L."/>
            <person name="Liao Z."/>
            <person name="Chang Y."/>
            <person name="Mo W."/>
            <person name="Hu G."/>
            <person name="Li W."/>
            <person name="Zhao G."/>
            <person name="Zhu H."/>
            <person name="Hu X."/>
            <person name="Ji K."/>
            <person name="Xiang X."/>
            <person name="Song Q."/>
            <person name="Yuan D."/>
            <person name="Jin S."/>
            <person name="Zhang L."/>
        </authorList>
    </citation>
    <scope>NUCLEOTIDE SEQUENCE [LARGE SCALE GENOMIC DNA]</scope>
    <source>
        <strain evidence="1">SQ_2022a</strain>
    </source>
</reference>
<proteinExistence type="predicted"/>
<organism evidence="1 2">
    <name type="scientific">Camellia lanceoleosa</name>
    <dbReference type="NCBI Taxonomy" id="1840588"/>
    <lineage>
        <taxon>Eukaryota</taxon>
        <taxon>Viridiplantae</taxon>
        <taxon>Streptophyta</taxon>
        <taxon>Embryophyta</taxon>
        <taxon>Tracheophyta</taxon>
        <taxon>Spermatophyta</taxon>
        <taxon>Magnoliopsida</taxon>
        <taxon>eudicotyledons</taxon>
        <taxon>Gunneridae</taxon>
        <taxon>Pentapetalae</taxon>
        <taxon>asterids</taxon>
        <taxon>Ericales</taxon>
        <taxon>Theaceae</taxon>
        <taxon>Camellia</taxon>
    </lineage>
</organism>
<evidence type="ECO:0000313" key="2">
    <source>
        <dbReference type="Proteomes" id="UP001060215"/>
    </source>
</evidence>
<sequence>MAANMKISVLHLTTRDRLITDSMSIVDGNWTRSNTTRVDCMKEVSILGFESIDEALKTFHFFDGLNHPNLPTVYGLEEAGDGDGSKAHVIIDRLPPVRVKKWLNHKSGKWVMWSLNSSGDQFLEMEEKHQQLFKCISEAIFYLHQRGKSHGNLLNGIMISDPSSDHIQIKLWNFDMTLVASQKILADLRKLVELVVNKHSTNIVINGKYPKQPHALKSFYDLCDQFDSFDMAEKRSKFLLILENFSEQDADSFEEYMILDPEVEEGGGGGGGGGHGKKRKKKQLEKVYVMLEMKDWKARIMNVPKLHSLVTLLTCREETKKYQSSGGV</sequence>
<protein>
    <submittedName>
        <fullName evidence="1">Uncharacterized protein</fullName>
    </submittedName>
</protein>
<evidence type="ECO:0000313" key="1">
    <source>
        <dbReference type="EMBL" id="KAI7985534.1"/>
    </source>
</evidence>
<dbReference type="Proteomes" id="UP001060215">
    <property type="component" value="Chromosome 15"/>
</dbReference>
<name>A0ACC0FB91_9ERIC</name>